<dbReference type="Proteomes" id="UP000027265">
    <property type="component" value="Unassembled WGS sequence"/>
</dbReference>
<gene>
    <name evidence="2" type="ORF">JAAARDRAFT_198556</name>
</gene>
<evidence type="ECO:0000313" key="3">
    <source>
        <dbReference type="Proteomes" id="UP000027265"/>
    </source>
</evidence>
<evidence type="ECO:0000313" key="2">
    <source>
        <dbReference type="EMBL" id="KDQ52146.1"/>
    </source>
</evidence>
<feature type="region of interest" description="Disordered" evidence="1">
    <location>
        <begin position="53"/>
        <end position="87"/>
    </location>
</feature>
<evidence type="ECO:0000256" key="1">
    <source>
        <dbReference type="SAM" id="MobiDB-lite"/>
    </source>
</evidence>
<proteinExistence type="predicted"/>
<reference evidence="3" key="1">
    <citation type="journal article" date="2014" name="Proc. Natl. Acad. Sci. U.S.A.">
        <title>Extensive sampling of basidiomycete genomes demonstrates inadequacy of the white-rot/brown-rot paradigm for wood decay fungi.</title>
        <authorList>
            <person name="Riley R."/>
            <person name="Salamov A.A."/>
            <person name="Brown D.W."/>
            <person name="Nagy L.G."/>
            <person name="Floudas D."/>
            <person name="Held B.W."/>
            <person name="Levasseur A."/>
            <person name="Lombard V."/>
            <person name="Morin E."/>
            <person name="Otillar R."/>
            <person name="Lindquist E.A."/>
            <person name="Sun H."/>
            <person name="LaButti K.M."/>
            <person name="Schmutz J."/>
            <person name="Jabbour D."/>
            <person name="Luo H."/>
            <person name="Baker S.E."/>
            <person name="Pisabarro A.G."/>
            <person name="Walton J.D."/>
            <person name="Blanchette R.A."/>
            <person name="Henrissat B."/>
            <person name="Martin F."/>
            <person name="Cullen D."/>
            <person name="Hibbett D.S."/>
            <person name="Grigoriev I.V."/>
        </authorList>
    </citation>
    <scope>NUCLEOTIDE SEQUENCE [LARGE SCALE GENOMIC DNA]</scope>
    <source>
        <strain evidence="3">MUCL 33604</strain>
    </source>
</reference>
<dbReference type="EMBL" id="KL197742">
    <property type="protein sequence ID" value="KDQ52146.1"/>
    <property type="molecule type" value="Genomic_DNA"/>
</dbReference>
<feature type="compositionally biased region" description="Polar residues" evidence="1">
    <location>
        <begin position="57"/>
        <end position="86"/>
    </location>
</feature>
<name>A0A067PP92_9AGAM</name>
<keyword evidence="3" id="KW-1185">Reference proteome</keyword>
<dbReference type="HOGENOM" id="CLU_2264149_0_0_1"/>
<sequence>MALPNPSPTPRHGCNFTPEELQRLLRVVQGLYHLEGAPNPSEVLPLLKKLSEAASEDVSSPQGDPQQLWRLSNPPNNTHAHSSSLVHRSAGVNPCYEPYAPYD</sequence>
<dbReference type="InParanoid" id="A0A067PP92"/>
<dbReference type="AlphaFoldDB" id="A0A067PP92"/>
<accession>A0A067PP92</accession>
<organism evidence="2 3">
    <name type="scientific">Jaapia argillacea MUCL 33604</name>
    <dbReference type="NCBI Taxonomy" id="933084"/>
    <lineage>
        <taxon>Eukaryota</taxon>
        <taxon>Fungi</taxon>
        <taxon>Dikarya</taxon>
        <taxon>Basidiomycota</taxon>
        <taxon>Agaricomycotina</taxon>
        <taxon>Agaricomycetes</taxon>
        <taxon>Agaricomycetidae</taxon>
        <taxon>Jaapiales</taxon>
        <taxon>Jaapiaceae</taxon>
        <taxon>Jaapia</taxon>
    </lineage>
</organism>
<protein>
    <submittedName>
        <fullName evidence="2">Uncharacterized protein</fullName>
    </submittedName>
</protein>